<evidence type="ECO:0000259" key="1">
    <source>
        <dbReference type="PROSITE" id="PS51671"/>
    </source>
</evidence>
<dbReference type="EMBL" id="BONY01000014">
    <property type="protein sequence ID" value="GIH04706.1"/>
    <property type="molecule type" value="Genomic_DNA"/>
</dbReference>
<dbReference type="PROSITE" id="PS51671">
    <property type="entry name" value="ACT"/>
    <property type="match status" value="1"/>
</dbReference>
<comment type="caution">
    <text evidence="2">The sequence shown here is derived from an EMBL/GenBank/DDBJ whole genome shotgun (WGS) entry which is preliminary data.</text>
</comment>
<dbReference type="SUPFAM" id="SSF55021">
    <property type="entry name" value="ACT-like"/>
    <property type="match status" value="1"/>
</dbReference>
<reference evidence="2" key="1">
    <citation type="submission" date="2021-01" db="EMBL/GenBank/DDBJ databases">
        <title>Whole genome shotgun sequence of Rhizocola hellebori NBRC 109834.</title>
        <authorList>
            <person name="Komaki H."/>
            <person name="Tamura T."/>
        </authorList>
    </citation>
    <scope>NUCLEOTIDE SEQUENCE</scope>
    <source>
        <strain evidence="2">NBRC 109834</strain>
    </source>
</reference>
<evidence type="ECO:0000313" key="3">
    <source>
        <dbReference type="Proteomes" id="UP000612899"/>
    </source>
</evidence>
<sequence>MLADMLLRVRVALPDRPGSLGQVARTLGVSGADIVQVVVLERLGGRAVDDFTVVWPGGSGVERLRAGLAAMPGVRVDGIWRAIGSPVSSGVDAELLTQIAGKPDDGLSILVDTVPALVAADWAAVLLVPADWAVRRMDPAIVYASWRMPQPPELPEITPLRPRASTAADGTRFALVPFGKGGLVLAVARQADNQLPVATFHGTEVDRLAQLVRATSVMMGTRLDEEIANGELAHNQSCITAGNSDVTSRAQAELHDTLAGKSDSR</sequence>
<dbReference type="InterPro" id="IPR002912">
    <property type="entry name" value="ACT_dom"/>
</dbReference>
<dbReference type="InterPro" id="IPR045865">
    <property type="entry name" value="ACT-like_dom_sf"/>
</dbReference>
<feature type="domain" description="ACT" evidence="1">
    <location>
        <begin position="8"/>
        <end position="87"/>
    </location>
</feature>
<protein>
    <submittedName>
        <fullName evidence="2">Amino acid-binding protein</fullName>
    </submittedName>
</protein>
<keyword evidence="3" id="KW-1185">Reference proteome</keyword>
<gene>
    <name evidence="2" type="ORF">Rhe02_27730</name>
</gene>
<organism evidence="2 3">
    <name type="scientific">Rhizocola hellebori</name>
    <dbReference type="NCBI Taxonomy" id="1392758"/>
    <lineage>
        <taxon>Bacteria</taxon>
        <taxon>Bacillati</taxon>
        <taxon>Actinomycetota</taxon>
        <taxon>Actinomycetes</taxon>
        <taxon>Micromonosporales</taxon>
        <taxon>Micromonosporaceae</taxon>
        <taxon>Rhizocola</taxon>
    </lineage>
</organism>
<accession>A0A8J3VG46</accession>
<dbReference type="Proteomes" id="UP000612899">
    <property type="component" value="Unassembled WGS sequence"/>
</dbReference>
<dbReference type="AlphaFoldDB" id="A0A8J3VG46"/>
<proteinExistence type="predicted"/>
<name>A0A8J3VG46_9ACTN</name>
<evidence type="ECO:0000313" key="2">
    <source>
        <dbReference type="EMBL" id="GIH04706.1"/>
    </source>
</evidence>